<dbReference type="OrthoDB" id="3238654at2"/>
<evidence type="ECO:0008006" key="4">
    <source>
        <dbReference type="Google" id="ProtNLM"/>
    </source>
</evidence>
<keyword evidence="3" id="KW-1185">Reference proteome</keyword>
<accession>A0A087EEE5</accession>
<dbReference type="RefSeq" id="WP_051264327.1">
    <property type="nucleotide sequence ID" value="NZ_JGZU01000009.1"/>
</dbReference>
<protein>
    <recommendedName>
        <fullName evidence="4">Colicin transporter</fullName>
    </recommendedName>
</protein>
<dbReference type="AlphaFoldDB" id="A0A087EEE5"/>
<name>A0A087EEE5_9BIFI</name>
<gene>
    <name evidence="2" type="ORF">BITS_1015</name>
</gene>
<proteinExistence type="predicted"/>
<evidence type="ECO:0000313" key="3">
    <source>
        <dbReference type="Proteomes" id="UP000029080"/>
    </source>
</evidence>
<dbReference type="eggNOG" id="ENOG5030MFB">
    <property type="taxonomic scope" value="Bacteria"/>
</dbReference>
<organism evidence="2 3">
    <name type="scientific">Bifidobacterium tsurumiense</name>
    <dbReference type="NCBI Taxonomy" id="356829"/>
    <lineage>
        <taxon>Bacteria</taxon>
        <taxon>Bacillati</taxon>
        <taxon>Actinomycetota</taxon>
        <taxon>Actinomycetes</taxon>
        <taxon>Bifidobacteriales</taxon>
        <taxon>Bifidobacteriaceae</taxon>
        <taxon>Bifidobacterium</taxon>
    </lineage>
</organism>
<keyword evidence="1" id="KW-0472">Membrane</keyword>
<evidence type="ECO:0000313" key="2">
    <source>
        <dbReference type="EMBL" id="KFJ06146.1"/>
    </source>
</evidence>
<keyword evidence="1" id="KW-1133">Transmembrane helix</keyword>
<evidence type="ECO:0000256" key="1">
    <source>
        <dbReference type="SAM" id="Phobius"/>
    </source>
</evidence>
<dbReference type="Proteomes" id="UP000029080">
    <property type="component" value="Unassembled WGS sequence"/>
</dbReference>
<keyword evidence="1" id="KW-0812">Transmembrane</keyword>
<sequence length="155" mass="16407">MSESENKTAESQNTQPKSKLKLIIAVCVVVIVIAVAAAWGWNAYQANALNTAEANCAEASETTRVAQNQYNALVNGDAADASEITADEVKDASTVENLANLLNEEPPTSGTCAVDGVDALNEQVGVYETSTKWYGDQLKALEQAVQAVNDSKISK</sequence>
<dbReference type="EMBL" id="JGZU01000009">
    <property type="protein sequence ID" value="KFJ06146.1"/>
    <property type="molecule type" value="Genomic_DNA"/>
</dbReference>
<comment type="caution">
    <text evidence="2">The sequence shown here is derived from an EMBL/GenBank/DDBJ whole genome shotgun (WGS) entry which is preliminary data.</text>
</comment>
<dbReference type="STRING" id="356829.BITS_1015"/>
<reference evidence="2 3" key="1">
    <citation type="submission" date="2014-03" db="EMBL/GenBank/DDBJ databases">
        <title>Genomics of Bifidobacteria.</title>
        <authorList>
            <person name="Ventura M."/>
            <person name="Milani C."/>
            <person name="Lugli G.A."/>
        </authorList>
    </citation>
    <scope>NUCLEOTIDE SEQUENCE [LARGE SCALE GENOMIC DNA]</scope>
    <source>
        <strain evidence="2 3">JCM 13495</strain>
    </source>
</reference>
<feature type="transmembrane region" description="Helical" evidence="1">
    <location>
        <begin position="20"/>
        <end position="41"/>
    </location>
</feature>